<feature type="chain" id="PRO_5022997561" description="LPP20 lipoprotein" evidence="2">
    <location>
        <begin position="21"/>
        <end position="358"/>
    </location>
</feature>
<evidence type="ECO:0000256" key="1">
    <source>
        <dbReference type="SAM" id="MobiDB-lite"/>
    </source>
</evidence>
<dbReference type="EMBL" id="CABPSP010000020">
    <property type="protein sequence ID" value="VVE75077.1"/>
    <property type="molecule type" value="Genomic_DNA"/>
</dbReference>
<organism evidence="3 4">
    <name type="scientific">Pandoraea anapnoica</name>
    <dbReference type="NCBI Taxonomy" id="2508301"/>
    <lineage>
        <taxon>Bacteria</taxon>
        <taxon>Pseudomonadati</taxon>
        <taxon>Pseudomonadota</taxon>
        <taxon>Betaproteobacteria</taxon>
        <taxon>Burkholderiales</taxon>
        <taxon>Burkholderiaceae</taxon>
        <taxon>Pandoraea</taxon>
    </lineage>
</organism>
<keyword evidence="4" id="KW-1185">Reference proteome</keyword>
<name>A0A5E5APZ7_9BURK</name>
<feature type="compositionally biased region" description="Polar residues" evidence="1">
    <location>
        <begin position="176"/>
        <end position="192"/>
    </location>
</feature>
<evidence type="ECO:0000313" key="4">
    <source>
        <dbReference type="Proteomes" id="UP000383122"/>
    </source>
</evidence>
<reference evidence="3 4" key="1">
    <citation type="submission" date="2019-08" db="EMBL/GenBank/DDBJ databases">
        <authorList>
            <person name="Peeters C."/>
        </authorList>
    </citation>
    <scope>NUCLEOTIDE SEQUENCE [LARGE SCALE GENOMIC DNA]</scope>
    <source>
        <strain evidence="3 4">LMG 31117</strain>
    </source>
</reference>
<gene>
    <name evidence="3" type="ORF">PAN31117_05075</name>
</gene>
<feature type="region of interest" description="Disordered" evidence="1">
    <location>
        <begin position="168"/>
        <end position="192"/>
    </location>
</feature>
<proteinExistence type="predicted"/>
<keyword evidence="2" id="KW-0732">Signal</keyword>
<protein>
    <recommendedName>
        <fullName evidence="5">LPP20 lipoprotein</fullName>
    </recommendedName>
</protein>
<dbReference type="AlphaFoldDB" id="A0A5E5APZ7"/>
<evidence type="ECO:0000313" key="3">
    <source>
        <dbReference type="EMBL" id="VVE75077.1"/>
    </source>
</evidence>
<dbReference type="OrthoDB" id="5444556at2"/>
<dbReference type="RefSeq" id="WP_150740598.1">
    <property type="nucleotide sequence ID" value="NZ_CABPSP010000020.1"/>
</dbReference>
<sequence>MQIARRMLSTLMFVSVAASAQVVTSKGMASVKYDGSLFSSGANSDVKTKAFHDAQINAIERYYAENGESQSENFDAIEAKVSENLDKFILGSTLVSESDKTDAHMYSAVVRVDINVAKLRNAIKGTSPTGSMATNSPHSPLTFLFVARQQASVKSYDDRVYKRADIKEHASEKSTRSGYSGNASVSIESGGSRTRKADQVSWSILPSGNLSTIVTGVFAQSGFQVVDAEYVEPSSGGHLRMSALAKDYQNGDDIQPSTMREAVLGLRTAHVPYLALGTLDVGMQDTDDVTGLARVYVSVTAKLVDVTSDFPRTVSAVGPVQFSGTGPDTSVARTNALKKAADSAARELMAQMNNAQVR</sequence>
<accession>A0A5E5APZ7</accession>
<dbReference type="Proteomes" id="UP000383122">
    <property type="component" value="Unassembled WGS sequence"/>
</dbReference>
<evidence type="ECO:0008006" key="5">
    <source>
        <dbReference type="Google" id="ProtNLM"/>
    </source>
</evidence>
<evidence type="ECO:0000256" key="2">
    <source>
        <dbReference type="SAM" id="SignalP"/>
    </source>
</evidence>
<feature type="signal peptide" evidence="2">
    <location>
        <begin position="1"/>
        <end position="20"/>
    </location>
</feature>